<name>A0A8K0RE19_9PLEO</name>
<dbReference type="AlphaFoldDB" id="A0A8K0RE19"/>
<keyword evidence="4" id="KW-1185">Reference proteome</keyword>
<evidence type="ECO:0008006" key="5">
    <source>
        <dbReference type="Google" id="ProtNLM"/>
    </source>
</evidence>
<sequence length="377" mass="41104">MKHDLLVEVLVRILPPSVPLPQIKNTTFAFLLRDATQELRIDFKSGAAQLADVALGHFAPVTDAAVTLASSRDELWALLIYGAKQLSIARPSMGAAVTARLLRMLKLIAESWAADTVGPTDKAKAARLANKVVEQFNSERKSISQSLSAKFVSWLQMDYLPQHIECSSSLRILTLSNSSSIRQALVRTLCDFPSMRVHLTVLESRPRCEGADMAAHFSMTPFSNPRLAITVVPDCAVATAARNIDMVLLGADRISFKGDVSNKIGSLAATMCAKQQSKSAKIVVLSDSDKIAMPGGDMENHEIHPPSELSAAWSEETRRTLEGTANVEVFGEWFEWVPAGLVDVYVTEKGRLAVEDVVALANEVKTLDETIFQTQGE</sequence>
<comment type="similarity">
    <text evidence="1 2">Belongs to the eIF-2B alpha/beta/delta subunits family.</text>
</comment>
<dbReference type="GO" id="GO:0046523">
    <property type="term" value="F:S-methyl-5-thioribose-1-phosphate isomerase activity"/>
    <property type="evidence" value="ECO:0007669"/>
    <property type="project" value="TreeGrafter"/>
</dbReference>
<dbReference type="PANTHER" id="PTHR43475:SF3">
    <property type="entry name" value="TRANSLATION INITIATION FACTOR EIF-2B SUBUNIT FAMILY PROTEIN (AFU_ORTHOLOGUE AFUA_2G14290)"/>
    <property type="match status" value="1"/>
</dbReference>
<dbReference type="SUPFAM" id="SSF100950">
    <property type="entry name" value="NagB/RpiA/CoA transferase-like"/>
    <property type="match status" value="1"/>
</dbReference>
<protein>
    <recommendedName>
        <fullName evidence="5">Nagb/rpia/CoA transferase-like protein</fullName>
    </recommendedName>
</protein>
<dbReference type="GO" id="GO:0019509">
    <property type="term" value="P:L-methionine salvage from methylthioadenosine"/>
    <property type="evidence" value="ECO:0007669"/>
    <property type="project" value="TreeGrafter"/>
</dbReference>
<evidence type="ECO:0000313" key="4">
    <source>
        <dbReference type="Proteomes" id="UP000813461"/>
    </source>
</evidence>
<proteinExistence type="inferred from homology"/>
<reference evidence="3" key="1">
    <citation type="journal article" date="2021" name="Nat. Commun.">
        <title>Genetic determinants of endophytism in the Arabidopsis root mycobiome.</title>
        <authorList>
            <person name="Mesny F."/>
            <person name="Miyauchi S."/>
            <person name="Thiergart T."/>
            <person name="Pickel B."/>
            <person name="Atanasova L."/>
            <person name="Karlsson M."/>
            <person name="Huettel B."/>
            <person name="Barry K.W."/>
            <person name="Haridas S."/>
            <person name="Chen C."/>
            <person name="Bauer D."/>
            <person name="Andreopoulos W."/>
            <person name="Pangilinan J."/>
            <person name="LaButti K."/>
            <person name="Riley R."/>
            <person name="Lipzen A."/>
            <person name="Clum A."/>
            <person name="Drula E."/>
            <person name="Henrissat B."/>
            <person name="Kohler A."/>
            <person name="Grigoriev I.V."/>
            <person name="Martin F.M."/>
            <person name="Hacquard S."/>
        </authorList>
    </citation>
    <scope>NUCLEOTIDE SEQUENCE</scope>
    <source>
        <strain evidence="3">MPI-SDFR-AT-0120</strain>
    </source>
</reference>
<accession>A0A8K0RE19</accession>
<dbReference type="InterPro" id="IPR037171">
    <property type="entry name" value="NagB/RpiA_transferase-like"/>
</dbReference>
<gene>
    <name evidence="3" type="ORF">FB567DRAFT_433781</name>
</gene>
<dbReference type="Proteomes" id="UP000813461">
    <property type="component" value="Unassembled WGS sequence"/>
</dbReference>
<dbReference type="InterPro" id="IPR042529">
    <property type="entry name" value="IF_2B-like_C"/>
</dbReference>
<organism evidence="3 4">
    <name type="scientific">Paraphoma chrysanthemicola</name>
    <dbReference type="NCBI Taxonomy" id="798071"/>
    <lineage>
        <taxon>Eukaryota</taxon>
        <taxon>Fungi</taxon>
        <taxon>Dikarya</taxon>
        <taxon>Ascomycota</taxon>
        <taxon>Pezizomycotina</taxon>
        <taxon>Dothideomycetes</taxon>
        <taxon>Pleosporomycetidae</taxon>
        <taxon>Pleosporales</taxon>
        <taxon>Pleosporineae</taxon>
        <taxon>Phaeosphaeriaceae</taxon>
        <taxon>Paraphoma</taxon>
    </lineage>
</organism>
<dbReference type="Pfam" id="PF01008">
    <property type="entry name" value="IF-2B"/>
    <property type="match status" value="1"/>
</dbReference>
<comment type="caution">
    <text evidence="3">The sequence shown here is derived from an EMBL/GenBank/DDBJ whole genome shotgun (WGS) entry which is preliminary data.</text>
</comment>
<dbReference type="PANTHER" id="PTHR43475">
    <property type="entry name" value="METHYLTHIORIBOSE-1-PHOSPHATE ISOMERASE"/>
    <property type="match status" value="1"/>
</dbReference>
<dbReference type="EMBL" id="JAGMVJ010000002">
    <property type="protein sequence ID" value="KAH7093173.1"/>
    <property type="molecule type" value="Genomic_DNA"/>
</dbReference>
<dbReference type="InterPro" id="IPR000649">
    <property type="entry name" value="IF-2B-related"/>
</dbReference>
<dbReference type="OrthoDB" id="206213at2759"/>
<evidence type="ECO:0000256" key="1">
    <source>
        <dbReference type="ARBA" id="ARBA00007251"/>
    </source>
</evidence>
<evidence type="ECO:0000256" key="2">
    <source>
        <dbReference type="RuleBase" id="RU003814"/>
    </source>
</evidence>
<evidence type="ECO:0000313" key="3">
    <source>
        <dbReference type="EMBL" id="KAH7093173.1"/>
    </source>
</evidence>
<dbReference type="Gene3D" id="3.40.50.10470">
    <property type="entry name" value="Translation initiation factor eif-2b, domain 2"/>
    <property type="match status" value="1"/>
</dbReference>